<feature type="binding site" description="covalent" evidence="8">
    <location>
        <position position="144"/>
    </location>
    <ligand>
        <name>heme c</name>
        <dbReference type="ChEBI" id="CHEBI:61717"/>
        <label>2</label>
    </ligand>
</feature>
<dbReference type="PROSITE" id="PS51007">
    <property type="entry name" value="CYTC"/>
    <property type="match status" value="2"/>
</dbReference>
<feature type="binding site" description="axial binding residue" evidence="9">
    <location>
        <position position="145"/>
    </location>
    <ligand>
        <name>heme c</name>
        <dbReference type="ChEBI" id="CHEBI:61717"/>
        <label>2</label>
    </ligand>
    <ligandPart>
        <name>Fe</name>
        <dbReference type="ChEBI" id="CHEBI:18248"/>
    </ligandPart>
</feature>
<proteinExistence type="predicted"/>
<dbReference type="InterPro" id="IPR009056">
    <property type="entry name" value="Cyt_c-like_dom"/>
</dbReference>
<keyword evidence="13" id="KW-1185">Reference proteome</keyword>
<comment type="subcellular location">
    <subcellularLocation>
        <location evidence="1">Periplasm</location>
    </subcellularLocation>
</comment>
<evidence type="ECO:0000256" key="5">
    <source>
        <dbReference type="ARBA" id="ARBA00022764"/>
    </source>
</evidence>
<evidence type="ECO:0000256" key="4">
    <source>
        <dbReference type="ARBA" id="ARBA00022723"/>
    </source>
</evidence>
<feature type="binding site" description="covalent" evidence="8">
    <location>
        <position position="51"/>
    </location>
    <ligand>
        <name>heme c</name>
        <dbReference type="ChEBI" id="CHEBI:61717"/>
        <label>1</label>
    </ligand>
</feature>
<evidence type="ECO:0000256" key="8">
    <source>
        <dbReference type="PIRSR" id="PIRSR000005-1"/>
    </source>
</evidence>
<organism evidence="12 13">
    <name type="scientific">Aestuariirhabdus litorea</name>
    <dbReference type="NCBI Taxonomy" id="2528527"/>
    <lineage>
        <taxon>Bacteria</taxon>
        <taxon>Pseudomonadati</taxon>
        <taxon>Pseudomonadota</taxon>
        <taxon>Gammaproteobacteria</taxon>
        <taxon>Oceanospirillales</taxon>
        <taxon>Aestuariirhabdaceae</taxon>
        <taxon>Aestuariirhabdus</taxon>
    </lineage>
</organism>
<dbReference type="PIRSF" id="PIRSF000005">
    <property type="entry name" value="Cytochrome_c4"/>
    <property type="match status" value="1"/>
</dbReference>
<evidence type="ECO:0000259" key="11">
    <source>
        <dbReference type="PROSITE" id="PS51007"/>
    </source>
</evidence>
<keyword evidence="5" id="KW-0574">Periplasm</keyword>
<dbReference type="InterPro" id="IPR024167">
    <property type="entry name" value="Cytochrome_c4-like"/>
</dbReference>
<evidence type="ECO:0000256" key="10">
    <source>
        <dbReference type="SAM" id="SignalP"/>
    </source>
</evidence>
<gene>
    <name evidence="12" type="ORF">D0544_00055</name>
</gene>
<keyword evidence="6" id="KW-0249">Electron transport</keyword>
<keyword evidence="2" id="KW-0813">Transport</keyword>
<evidence type="ECO:0000256" key="9">
    <source>
        <dbReference type="PIRSR" id="PIRSR000005-2"/>
    </source>
</evidence>
<reference evidence="12 13" key="1">
    <citation type="submission" date="2018-08" db="EMBL/GenBank/DDBJ databases">
        <authorList>
            <person name="Khan S.A."/>
        </authorList>
    </citation>
    <scope>NUCLEOTIDE SEQUENCE [LARGE SCALE GENOMIC DNA]</scope>
    <source>
        <strain evidence="12 13">GTF-13</strain>
    </source>
</reference>
<keyword evidence="10" id="KW-0732">Signal</keyword>
<comment type="PTM">
    <text evidence="8">Binds 2 heme c groups covalently per subunit.</text>
</comment>
<reference evidence="12 13" key="2">
    <citation type="submission" date="2018-12" db="EMBL/GenBank/DDBJ databases">
        <title>Simiduia agarivorans gen. nov., sp. nov., a marine, agarolytic bacterium isolated from shallow coastal water from Keelung, Taiwan.</title>
        <authorList>
            <person name="Shieh W.Y."/>
        </authorList>
    </citation>
    <scope>NUCLEOTIDE SEQUENCE [LARGE SCALE GENOMIC DNA]</scope>
    <source>
        <strain evidence="12 13">GTF-13</strain>
    </source>
</reference>
<dbReference type="AlphaFoldDB" id="A0A3P3VPH4"/>
<feature type="domain" description="Cytochrome c" evidence="11">
    <location>
        <begin position="28"/>
        <end position="117"/>
    </location>
</feature>
<feature type="chain" id="PRO_5018322029" evidence="10">
    <location>
        <begin position="18"/>
        <end position="208"/>
    </location>
</feature>
<evidence type="ECO:0000256" key="1">
    <source>
        <dbReference type="ARBA" id="ARBA00004418"/>
    </source>
</evidence>
<feature type="binding site" description="axial binding residue" evidence="9">
    <location>
        <position position="185"/>
    </location>
    <ligand>
        <name>heme c</name>
        <dbReference type="ChEBI" id="CHEBI:61717"/>
        <label>2</label>
    </ligand>
    <ligandPart>
        <name>Fe</name>
        <dbReference type="ChEBI" id="CHEBI:18248"/>
    </ligandPart>
</feature>
<protein>
    <submittedName>
        <fullName evidence="12">Cytochrome biogenesis protein ResB</fullName>
    </submittedName>
</protein>
<dbReference type="InterPro" id="IPR050597">
    <property type="entry name" value="Cytochrome_c_Oxidase_Subunit"/>
</dbReference>
<feature type="binding site" description="axial binding residue" evidence="9">
    <location>
        <position position="55"/>
    </location>
    <ligand>
        <name>heme c</name>
        <dbReference type="ChEBI" id="CHEBI:61717"/>
        <label>1</label>
    </ligand>
    <ligandPart>
        <name>Fe</name>
        <dbReference type="ChEBI" id="CHEBI:18248"/>
    </ligandPart>
</feature>
<dbReference type="Pfam" id="PF00034">
    <property type="entry name" value="Cytochrom_C"/>
    <property type="match status" value="1"/>
</dbReference>
<dbReference type="Proteomes" id="UP000280792">
    <property type="component" value="Unassembled WGS sequence"/>
</dbReference>
<feature type="binding site" description="axial binding residue" evidence="9">
    <location>
        <position position="94"/>
    </location>
    <ligand>
        <name>heme c</name>
        <dbReference type="ChEBI" id="CHEBI:61717"/>
        <label>1</label>
    </ligand>
    <ligandPart>
        <name>Fe</name>
        <dbReference type="ChEBI" id="CHEBI:18248"/>
    </ligandPart>
</feature>
<sequence>MRYMVLLLSLMASLAQAETVEQLMTKLNAIQNDPKLYESALYRAEQRSVLCGHCHGVDGNSKRDHIPNLASQRAEYLLTQFELFGNGKRHDYVMSKLAKTLSEDERVDIAIFFSHQAVVPRESSAPGPLLAKGKKTYEATCVACHGADAYGQGLQPRLASQPVQYLVNTLQTYRDDPSVRPLSAMHDIAGKLSDGEISALAAYLSSLP</sequence>
<dbReference type="InterPro" id="IPR036909">
    <property type="entry name" value="Cyt_c-like_dom_sf"/>
</dbReference>
<dbReference type="GO" id="GO:0042597">
    <property type="term" value="C:periplasmic space"/>
    <property type="evidence" value="ECO:0007669"/>
    <property type="project" value="UniProtKB-SubCell"/>
</dbReference>
<dbReference type="GO" id="GO:0009055">
    <property type="term" value="F:electron transfer activity"/>
    <property type="evidence" value="ECO:0007669"/>
    <property type="project" value="InterPro"/>
</dbReference>
<name>A0A3P3VPH4_9GAMM</name>
<evidence type="ECO:0000313" key="12">
    <source>
        <dbReference type="EMBL" id="RRJ83556.1"/>
    </source>
</evidence>
<dbReference type="PANTHER" id="PTHR33751">
    <property type="entry name" value="CBB3-TYPE CYTOCHROME C OXIDASE SUBUNIT FIXP"/>
    <property type="match status" value="1"/>
</dbReference>
<evidence type="ECO:0000256" key="3">
    <source>
        <dbReference type="ARBA" id="ARBA00022617"/>
    </source>
</evidence>
<dbReference type="GO" id="GO:0005506">
    <property type="term" value="F:iron ion binding"/>
    <property type="evidence" value="ECO:0007669"/>
    <property type="project" value="InterPro"/>
</dbReference>
<feature type="binding site" description="covalent" evidence="8">
    <location>
        <position position="141"/>
    </location>
    <ligand>
        <name>heme c</name>
        <dbReference type="ChEBI" id="CHEBI:61717"/>
        <label>2</label>
    </ligand>
</feature>
<keyword evidence="7 9" id="KW-0408">Iron</keyword>
<dbReference type="RefSeq" id="WP_125013632.1">
    <property type="nucleotide sequence ID" value="NZ_QWEZ01000001.1"/>
</dbReference>
<evidence type="ECO:0000256" key="2">
    <source>
        <dbReference type="ARBA" id="ARBA00022448"/>
    </source>
</evidence>
<evidence type="ECO:0000256" key="7">
    <source>
        <dbReference type="ARBA" id="ARBA00023004"/>
    </source>
</evidence>
<keyword evidence="3 8" id="KW-0349">Heme</keyword>
<dbReference type="SUPFAM" id="SSF46626">
    <property type="entry name" value="Cytochrome c"/>
    <property type="match status" value="2"/>
</dbReference>
<accession>A0A3P3VPH4</accession>
<feature type="signal peptide" evidence="10">
    <location>
        <begin position="1"/>
        <end position="17"/>
    </location>
</feature>
<dbReference type="EMBL" id="QWEZ01000001">
    <property type="protein sequence ID" value="RRJ83556.1"/>
    <property type="molecule type" value="Genomic_DNA"/>
</dbReference>
<evidence type="ECO:0000313" key="13">
    <source>
        <dbReference type="Proteomes" id="UP000280792"/>
    </source>
</evidence>
<dbReference type="PANTHER" id="PTHR33751:SF9">
    <property type="entry name" value="CYTOCHROME C4"/>
    <property type="match status" value="1"/>
</dbReference>
<feature type="binding site" description="covalent" evidence="8">
    <location>
        <position position="54"/>
    </location>
    <ligand>
        <name>heme c</name>
        <dbReference type="ChEBI" id="CHEBI:61717"/>
        <label>1</label>
    </ligand>
</feature>
<evidence type="ECO:0000256" key="6">
    <source>
        <dbReference type="ARBA" id="ARBA00022982"/>
    </source>
</evidence>
<feature type="domain" description="Cytochrome c" evidence="11">
    <location>
        <begin position="128"/>
        <end position="208"/>
    </location>
</feature>
<dbReference type="Gene3D" id="1.10.760.10">
    <property type="entry name" value="Cytochrome c-like domain"/>
    <property type="match status" value="2"/>
</dbReference>
<keyword evidence="4 9" id="KW-0479">Metal-binding</keyword>
<dbReference type="GO" id="GO:0020037">
    <property type="term" value="F:heme binding"/>
    <property type="evidence" value="ECO:0007669"/>
    <property type="project" value="InterPro"/>
</dbReference>
<comment type="caution">
    <text evidence="12">The sequence shown here is derived from an EMBL/GenBank/DDBJ whole genome shotgun (WGS) entry which is preliminary data.</text>
</comment>